<dbReference type="Proteomes" id="UP001169764">
    <property type="component" value="Unassembled WGS sequence"/>
</dbReference>
<keyword evidence="2" id="KW-1185">Reference proteome</keyword>
<evidence type="ECO:0000313" key="1">
    <source>
        <dbReference type="EMBL" id="MDO6414104.1"/>
    </source>
</evidence>
<proteinExistence type="predicted"/>
<dbReference type="EMBL" id="JAUOTP010000003">
    <property type="protein sequence ID" value="MDO6414104.1"/>
    <property type="molecule type" value="Genomic_DNA"/>
</dbReference>
<protein>
    <submittedName>
        <fullName evidence="1">Uncharacterized protein</fullName>
    </submittedName>
</protein>
<evidence type="ECO:0000313" key="2">
    <source>
        <dbReference type="Proteomes" id="UP001169764"/>
    </source>
</evidence>
<name>A0ABT8Y8R0_9SPHN</name>
<accession>A0ABT8Y8R0</accession>
<comment type="caution">
    <text evidence="1">The sequence shown here is derived from an EMBL/GenBank/DDBJ whole genome shotgun (WGS) entry which is preliminary data.</text>
</comment>
<reference evidence="1" key="1">
    <citation type="submission" date="2023-07" db="EMBL/GenBank/DDBJ databases">
        <authorList>
            <person name="Kim M."/>
        </authorList>
    </citation>
    <scope>NUCLEOTIDE SEQUENCE</scope>
    <source>
        <strain evidence="1">BIUV-7</strain>
    </source>
</reference>
<sequence length="259" mass="28088">MEMKVVSRGWPDRLGDVEAVQRLQTLCLGACDGIQDLADDARYKALRRCLLARANLRSLAPSFVAAQPNLPALVRHLREEGNRQDRRERVRAEFALLRDEVAEPPSQRSSRWTGRSTLLEQSAVVRALAPAALDALERLIREEERSRDNGGPVDADRDQALLQLRALHAALGELIRLARSEKPLAAALERIRTLRQEAKVTVGRVAAAAPVTGSVLLAFGTVAGIADFFVGSTVMSVAAGTLAGTTVKDALLKSRGTDD</sequence>
<gene>
    <name evidence="1" type="ORF">Q4F19_06905</name>
</gene>
<organism evidence="1 2">
    <name type="scientific">Sphingomonas natans</name>
    <dbReference type="NCBI Taxonomy" id="3063330"/>
    <lineage>
        <taxon>Bacteria</taxon>
        <taxon>Pseudomonadati</taxon>
        <taxon>Pseudomonadota</taxon>
        <taxon>Alphaproteobacteria</taxon>
        <taxon>Sphingomonadales</taxon>
        <taxon>Sphingomonadaceae</taxon>
        <taxon>Sphingomonas</taxon>
    </lineage>
</organism>